<evidence type="ECO:0000259" key="1">
    <source>
        <dbReference type="Pfam" id="PF01548"/>
    </source>
</evidence>
<dbReference type="InterPro" id="IPR047650">
    <property type="entry name" value="Transpos_IS110"/>
</dbReference>
<dbReference type="AlphaFoldDB" id="A1ZWN6"/>
<dbReference type="RefSeq" id="WP_002703278.1">
    <property type="nucleotide sequence ID" value="NZ_AAWS01000053.1"/>
</dbReference>
<name>A1ZWN6_MICM2</name>
<dbReference type="GO" id="GO:0006313">
    <property type="term" value="P:DNA transposition"/>
    <property type="evidence" value="ECO:0007669"/>
    <property type="project" value="InterPro"/>
</dbReference>
<dbReference type="GO" id="GO:0004803">
    <property type="term" value="F:transposase activity"/>
    <property type="evidence" value="ECO:0007669"/>
    <property type="project" value="InterPro"/>
</dbReference>
<dbReference type="Pfam" id="PF01548">
    <property type="entry name" value="DEDD_Tnp_IS110"/>
    <property type="match status" value="1"/>
</dbReference>
<dbReference type="InterPro" id="IPR002525">
    <property type="entry name" value="Transp_IS110-like_N"/>
</dbReference>
<dbReference type="OrthoDB" id="9815354at2"/>
<dbReference type="InterPro" id="IPR003346">
    <property type="entry name" value="Transposase_20"/>
</dbReference>
<dbReference type="NCBIfam" id="NF033542">
    <property type="entry name" value="transpos_IS110"/>
    <property type="match status" value="1"/>
</dbReference>
<keyword evidence="4" id="KW-1185">Reference proteome</keyword>
<proteinExistence type="predicted"/>
<gene>
    <name evidence="3" type="ORF">M23134_06764</name>
</gene>
<accession>A1ZWN6</accession>
<evidence type="ECO:0000313" key="4">
    <source>
        <dbReference type="Proteomes" id="UP000004095"/>
    </source>
</evidence>
<dbReference type="eggNOG" id="COG3547">
    <property type="taxonomic scope" value="Bacteria"/>
</dbReference>
<dbReference type="EMBL" id="AAWS01000053">
    <property type="protein sequence ID" value="EAY25168.1"/>
    <property type="molecule type" value="Genomic_DNA"/>
</dbReference>
<evidence type="ECO:0000313" key="3">
    <source>
        <dbReference type="EMBL" id="EAY25168.1"/>
    </source>
</evidence>
<dbReference type="Proteomes" id="UP000004095">
    <property type="component" value="Unassembled WGS sequence"/>
</dbReference>
<dbReference type="GO" id="GO:0003677">
    <property type="term" value="F:DNA binding"/>
    <property type="evidence" value="ECO:0007669"/>
    <property type="project" value="InterPro"/>
</dbReference>
<comment type="caution">
    <text evidence="3">The sequence shown here is derived from an EMBL/GenBank/DDBJ whole genome shotgun (WGS) entry which is preliminary data.</text>
</comment>
<evidence type="ECO:0000259" key="2">
    <source>
        <dbReference type="Pfam" id="PF02371"/>
    </source>
</evidence>
<feature type="domain" description="Transposase IS116/IS110/IS902 C-terminal" evidence="2">
    <location>
        <begin position="308"/>
        <end position="381"/>
    </location>
</feature>
<sequence>MKKSETKIKSSKASKKVNLSDELTKVRLKVAGVDIANNIHYTAVSPHLTKDNIRNFGAFTADLHRMADWFSELGIESVAMEATGIYWQSLYEILEDRGFDVVLVNARYPKNVSGRKSDVSDCSWIHTLHSYGLLPASFIPTQDVREFRTYVRQRQQLTKQKVQHMQHVGKALQLMNVKIQNVISDIEGKLGMKVIRAIAAGEHSSVELAKLHNKTLKATKEEFTLSLEGNFRKAHLFSLQQALSAYDFVLKQINECETEIEQILHKWDTGEIVAKEDWQSRVKKKTKRKNEYSFDSASYLKDITGVDLTEVDGFSENTIINILAETGIDMSHWKNAKHFTSWAGLAPRRKISGDKLLGHFKNMNNSRIHQAFKLAAWGLNNSKCHLGALYRNLSLRKGSGIAVQAVARKLATIFYNMMKYKTPYRGKTAEEYQEQNRKRKLKALERQARKMGLKLEKI</sequence>
<reference evidence="3 4" key="1">
    <citation type="submission" date="2007-01" db="EMBL/GenBank/DDBJ databases">
        <authorList>
            <person name="Haygood M."/>
            <person name="Podell S."/>
            <person name="Anderson C."/>
            <person name="Hopkinson B."/>
            <person name="Roe K."/>
            <person name="Barbeau K."/>
            <person name="Gaasterland T."/>
            <person name="Ferriera S."/>
            <person name="Johnson J."/>
            <person name="Kravitz S."/>
            <person name="Beeson K."/>
            <person name="Sutton G."/>
            <person name="Rogers Y.-H."/>
            <person name="Friedman R."/>
            <person name="Frazier M."/>
            <person name="Venter J.C."/>
        </authorList>
    </citation>
    <scope>NUCLEOTIDE SEQUENCE [LARGE SCALE GENOMIC DNA]</scope>
    <source>
        <strain evidence="3 4">ATCC 23134</strain>
    </source>
</reference>
<dbReference type="PANTHER" id="PTHR33055:SF13">
    <property type="entry name" value="TRANSPOSASE"/>
    <property type="match status" value="1"/>
</dbReference>
<dbReference type="Pfam" id="PF02371">
    <property type="entry name" value="Transposase_20"/>
    <property type="match status" value="1"/>
</dbReference>
<protein>
    <submittedName>
        <fullName evidence="3">Transposase</fullName>
    </submittedName>
</protein>
<feature type="domain" description="Transposase IS110-like N-terminal" evidence="1">
    <location>
        <begin position="31"/>
        <end position="174"/>
    </location>
</feature>
<organism evidence="3 4">
    <name type="scientific">Microscilla marina ATCC 23134</name>
    <dbReference type="NCBI Taxonomy" id="313606"/>
    <lineage>
        <taxon>Bacteria</taxon>
        <taxon>Pseudomonadati</taxon>
        <taxon>Bacteroidota</taxon>
        <taxon>Cytophagia</taxon>
        <taxon>Cytophagales</taxon>
        <taxon>Microscillaceae</taxon>
        <taxon>Microscilla</taxon>
    </lineage>
</organism>
<dbReference type="PANTHER" id="PTHR33055">
    <property type="entry name" value="TRANSPOSASE FOR INSERTION SEQUENCE ELEMENT IS1111A"/>
    <property type="match status" value="1"/>
</dbReference>